<evidence type="ECO:0000313" key="2">
    <source>
        <dbReference type="EMBL" id="GAA1949401.1"/>
    </source>
</evidence>
<name>A0ABN2QDB3_9ACTN</name>
<feature type="transmembrane region" description="Helical" evidence="1">
    <location>
        <begin position="20"/>
        <end position="47"/>
    </location>
</feature>
<keyword evidence="1" id="KW-0472">Membrane</keyword>
<dbReference type="EMBL" id="BAAAPB010000001">
    <property type="protein sequence ID" value="GAA1949401.1"/>
    <property type="molecule type" value="Genomic_DNA"/>
</dbReference>
<organism evidence="2 3">
    <name type="scientific">Nocardioides panacihumi</name>
    <dbReference type="NCBI Taxonomy" id="400774"/>
    <lineage>
        <taxon>Bacteria</taxon>
        <taxon>Bacillati</taxon>
        <taxon>Actinomycetota</taxon>
        <taxon>Actinomycetes</taxon>
        <taxon>Propionibacteriales</taxon>
        <taxon>Nocardioidaceae</taxon>
        <taxon>Nocardioides</taxon>
    </lineage>
</organism>
<evidence type="ECO:0008006" key="4">
    <source>
        <dbReference type="Google" id="ProtNLM"/>
    </source>
</evidence>
<feature type="transmembrane region" description="Helical" evidence="1">
    <location>
        <begin position="79"/>
        <end position="98"/>
    </location>
</feature>
<evidence type="ECO:0000256" key="1">
    <source>
        <dbReference type="SAM" id="Phobius"/>
    </source>
</evidence>
<keyword evidence="1" id="KW-1133">Transmembrane helix</keyword>
<proteinExistence type="predicted"/>
<feature type="transmembrane region" description="Helical" evidence="1">
    <location>
        <begin position="110"/>
        <end position="137"/>
    </location>
</feature>
<dbReference type="InterPro" id="IPR019099">
    <property type="entry name" value="Uncharacterised_PGPGW_TM"/>
</dbReference>
<dbReference type="Pfam" id="PF09656">
    <property type="entry name" value="PGPGW"/>
    <property type="match status" value="1"/>
</dbReference>
<sequence>MVPSDTLGRVKRLVLETIGWLLIVAGIAALVLPGPGLLMLFAGLLLLSQQYEWAERRVDPVRLRALRGAADSVQTWPRIALSTLGALVILGFGVLWVFRPPAPEWWPLEASYWLLGGAWTGVTLILSGLLALALLVYSYRRFHDRPGALAELDHEIEEADEDR</sequence>
<reference evidence="2 3" key="1">
    <citation type="journal article" date="2019" name="Int. J. Syst. Evol. Microbiol.">
        <title>The Global Catalogue of Microorganisms (GCM) 10K type strain sequencing project: providing services to taxonomists for standard genome sequencing and annotation.</title>
        <authorList>
            <consortium name="The Broad Institute Genomics Platform"/>
            <consortium name="The Broad Institute Genome Sequencing Center for Infectious Disease"/>
            <person name="Wu L."/>
            <person name="Ma J."/>
        </authorList>
    </citation>
    <scope>NUCLEOTIDE SEQUENCE [LARGE SCALE GENOMIC DNA]</scope>
    <source>
        <strain evidence="2 3">JCM 15309</strain>
    </source>
</reference>
<dbReference type="Proteomes" id="UP001500571">
    <property type="component" value="Unassembled WGS sequence"/>
</dbReference>
<comment type="caution">
    <text evidence="2">The sequence shown here is derived from an EMBL/GenBank/DDBJ whole genome shotgun (WGS) entry which is preliminary data.</text>
</comment>
<keyword evidence="1" id="KW-0812">Transmembrane</keyword>
<evidence type="ECO:0000313" key="3">
    <source>
        <dbReference type="Proteomes" id="UP001500571"/>
    </source>
</evidence>
<gene>
    <name evidence="2" type="ORF">GCM10009798_05760</name>
</gene>
<protein>
    <recommendedName>
        <fullName evidence="4">Transmembrane protein (PGPGW)</fullName>
    </recommendedName>
</protein>
<keyword evidence="3" id="KW-1185">Reference proteome</keyword>
<accession>A0ABN2QDB3</accession>